<dbReference type="EMBL" id="JAAIJQ010000029">
    <property type="protein sequence ID" value="NEV62499.1"/>
    <property type="molecule type" value="Genomic_DNA"/>
</dbReference>
<comment type="caution">
    <text evidence="2">The sequence shown here is derived from an EMBL/GenBank/DDBJ whole genome shotgun (WGS) entry which is preliminary data.</text>
</comment>
<gene>
    <name evidence="2" type="ORF">G3446_11450</name>
</gene>
<dbReference type="AlphaFoldDB" id="A0A6M0JZB8"/>
<dbReference type="RefSeq" id="WP_164452968.1">
    <property type="nucleotide sequence ID" value="NZ_JAAIJQ010000029.1"/>
</dbReference>
<evidence type="ECO:0000313" key="3">
    <source>
        <dbReference type="Proteomes" id="UP000483379"/>
    </source>
</evidence>
<sequence>MSQNDNQQGPWAGQYTRGAAPGGYLGQGQAQGMGPAQPGMPHHLAYQPYQQPSGSLLNMPNDRFLKGMLIGVAATYLLTNEQVQRTAIKGVVKAWSLFQGGIEEVKEKFGDAAAELHHSSQEKGG</sequence>
<name>A0A6M0JZB8_9GAMM</name>
<dbReference type="Proteomes" id="UP000483379">
    <property type="component" value="Unassembled WGS sequence"/>
</dbReference>
<feature type="region of interest" description="Disordered" evidence="1">
    <location>
        <begin position="1"/>
        <end position="50"/>
    </location>
</feature>
<feature type="compositionally biased region" description="Gly residues" evidence="1">
    <location>
        <begin position="20"/>
        <end position="31"/>
    </location>
</feature>
<protein>
    <recommendedName>
        <fullName evidence="4">YtxH domain-containing protein</fullName>
    </recommendedName>
</protein>
<reference evidence="2 3" key="1">
    <citation type="submission" date="2020-02" db="EMBL/GenBank/DDBJ databases">
        <title>Genome sequences of Thiorhodococcus mannitoliphagus and Thiorhodococcus minor, purple sulfur photosynthetic bacteria in the gammaproteobacterial family, Chromatiaceae.</title>
        <authorList>
            <person name="Aviles F.A."/>
            <person name="Meyer T.E."/>
            <person name="Kyndt J.A."/>
        </authorList>
    </citation>
    <scope>NUCLEOTIDE SEQUENCE [LARGE SCALE GENOMIC DNA]</scope>
    <source>
        <strain evidence="2 3">DSM 11518</strain>
    </source>
</reference>
<accession>A0A6M0JZB8</accession>
<feature type="compositionally biased region" description="Low complexity" evidence="1">
    <location>
        <begin position="32"/>
        <end position="41"/>
    </location>
</feature>
<organism evidence="2 3">
    <name type="scientific">Thiorhodococcus minor</name>
    <dbReference type="NCBI Taxonomy" id="57489"/>
    <lineage>
        <taxon>Bacteria</taxon>
        <taxon>Pseudomonadati</taxon>
        <taxon>Pseudomonadota</taxon>
        <taxon>Gammaproteobacteria</taxon>
        <taxon>Chromatiales</taxon>
        <taxon>Chromatiaceae</taxon>
        <taxon>Thiorhodococcus</taxon>
    </lineage>
</organism>
<evidence type="ECO:0000313" key="2">
    <source>
        <dbReference type="EMBL" id="NEV62499.1"/>
    </source>
</evidence>
<evidence type="ECO:0008006" key="4">
    <source>
        <dbReference type="Google" id="ProtNLM"/>
    </source>
</evidence>
<keyword evidence="3" id="KW-1185">Reference proteome</keyword>
<evidence type="ECO:0000256" key="1">
    <source>
        <dbReference type="SAM" id="MobiDB-lite"/>
    </source>
</evidence>
<proteinExistence type="predicted"/>